<accession>A0A9W9VL47</accession>
<comment type="caution">
    <text evidence="1">The sequence shown here is derived from an EMBL/GenBank/DDBJ whole genome shotgun (WGS) entry which is preliminary data.</text>
</comment>
<organism evidence="1 2">
    <name type="scientific">Penicillium concentricum</name>
    <dbReference type="NCBI Taxonomy" id="293559"/>
    <lineage>
        <taxon>Eukaryota</taxon>
        <taxon>Fungi</taxon>
        <taxon>Dikarya</taxon>
        <taxon>Ascomycota</taxon>
        <taxon>Pezizomycotina</taxon>
        <taxon>Eurotiomycetes</taxon>
        <taxon>Eurotiomycetidae</taxon>
        <taxon>Eurotiales</taxon>
        <taxon>Aspergillaceae</taxon>
        <taxon>Penicillium</taxon>
    </lineage>
</organism>
<proteinExistence type="predicted"/>
<dbReference type="GeneID" id="81458625"/>
<dbReference type="AlphaFoldDB" id="A0A9W9VL47"/>
<reference evidence="1" key="2">
    <citation type="journal article" date="2023" name="IMA Fungus">
        <title>Comparative genomic study of the Penicillium genus elucidates a diverse pangenome and 15 lateral gene transfer events.</title>
        <authorList>
            <person name="Petersen C."/>
            <person name="Sorensen T."/>
            <person name="Nielsen M.R."/>
            <person name="Sondergaard T.E."/>
            <person name="Sorensen J.L."/>
            <person name="Fitzpatrick D.A."/>
            <person name="Frisvad J.C."/>
            <person name="Nielsen K.L."/>
        </authorList>
    </citation>
    <scope>NUCLEOTIDE SEQUENCE</scope>
    <source>
        <strain evidence="1">IBT 3081</strain>
    </source>
</reference>
<protein>
    <submittedName>
        <fullName evidence="1">Zinc finger MYND-type</fullName>
    </submittedName>
</protein>
<dbReference type="RefSeq" id="XP_056583577.1">
    <property type="nucleotide sequence ID" value="XM_056719442.1"/>
</dbReference>
<gene>
    <name evidence="1" type="ORF">N7517_001712</name>
</gene>
<keyword evidence="2" id="KW-1185">Reference proteome</keyword>
<evidence type="ECO:0000313" key="2">
    <source>
        <dbReference type="Proteomes" id="UP001147752"/>
    </source>
</evidence>
<dbReference type="Proteomes" id="UP001147752">
    <property type="component" value="Unassembled WGS sequence"/>
</dbReference>
<evidence type="ECO:0000313" key="1">
    <source>
        <dbReference type="EMBL" id="KAJ5383801.1"/>
    </source>
</evidence>
<dbReference type="EMBL" id="JAPZBT010000001">
    <property type="protein sequence ID" value="KAJ5383801.1"/>
    <property type="molecule type" value="Genomic_DNA"/>
</dbReference>
<sequence>MECHAPGTIARYRNLEVSTAALTTTLSFFPAHLPSSSTTHFPLIDPSPSRLTGLSTLGVFKSDKDTDILSELPDLLHINRKQWRYTPDELVLQSEKLPPPESPEYAALLKQEVIPYVRQKPARDGLGWRDREGLWTSTTEFSLNKNDAP</sequence>
<name>A0A9W9VL47_9EURO</name>
<reference evidence="1" key="1">
    <citation type="submission" date="2022-12" db="EMBL/GenBank/DDBJ databases">
        <authorList>
            <person name="Petersen C."/>
        </authorList>
    </citation>
    <scope>NUCLEOTIDE SEQUENCE</scope>
    <source>
        <strain evidence="1">IBT 3081</strain>
    </source>
</reference>